<dbReference type="Proteomes" id="UP000265520">
    <property type="component" value="Unassembled WGS sequence"/>
</dbReference>
<comment type="caution">
    <text evidence="1">The sequence shown here is derived from an EMBL/GenBank/DDBJ whole genome shotgun (WGS) entry which is preliminary data.</text>
</comment>
<evidence type="ECO:0000313" key="2">
    <source>
        <dbReference type="Proteomes" id="UP000265520"/>
    </source>
</evidence>
<protein>
    <submittedName>
        <fullName evidence="1">Uncharacterized protein</fullName>
    </submittedName>
</protein>
<proteinExistence type="predicted"/>
<evidence type="ECO:0000313" key="1">
    <source>
        <dbReference type="EMBL" id="MCI86455.1"/>
    </source>
</evidence>
<sequence>GDAAQRAVY</sequence>
<feature type="non-terminal residue" evidence="1">
    <location>
        <position position="1"/>
    </location>
</feature>
<reference evidence="1 2" key="1">
    <citation type="journal article" date="2018" name="Front. Plant Sci.">
        <title>Red Clover (Trifolium pratense) and Zigzag Clover (T. medium) - A Picture of Genomic Similarities and Differences.</title>
        <authorList>
            <person name="Dluhosova J."/>
            <person name="Istvanek J."/>
            <person name="Nedelnik J."/>
            <person name="Repkova J."/>
        </authorList>
    </citation>
    <scope>NUCLEOTIDE SEQUENCE [LARGE SCALE GENOMIC DNA]</scope>
    <source>
        <strain evidence="2">cv. 10/8</strain>
        <tissue evidence="1">Leaf</tissue>
    </source>
</reference>
<keyword evidence="2" id="KW-1185">Reference proteome</keyword>
<accession>A0A392VI16</accession>
<name>A0A392VI16_9FABA</name>
<dbReference type="EMBL" id="LXQA011141120">
    <property type="protein sequence ID" value="MCI86455.1"/>
    <property type="molecule type" value="Genomic_DNA"/>
</dbReference>
<organism evidence="1 2">
    <name type="scientific">Trifolium medium</name>
    <dbReference type="NCBI Taxonomy" id="97028"/>
    <lineage>
        <taxon>Eukaryota</taxon>
        <taxon>Viridiplantae</taxon>
        <taxon>Streptophyta</taxon>
        <taxon>Embryophyta</taxon>
        <taxon>Tracheophyta</taxon>
        <taxon>Spermatophyta</taxon>
        <taxon>Magnoliopsida</taxon>
        <taxon>eudicotyledons</taxon>
        <taxon>Gunneridae</taxon>
        <taxon>Pentapetalae</taxon>
        <taxon>rosids</taxon>
        <taxon>fabids</taxon>
        <taxon>Fabales</taxon>
        <taxon>Fabaceae</taxon>
        <taxon>Papilionoideae</taxon>
        <taxon>50 kb inversion clade</taxon>
        <taxon>NPAAA clade</taxon>
        <taxon>Hologalegina</taxon>
        <taxon>IRL clade</taxon>
        <taxon>Trifolieae</taxon>
        <taxon>Trifolium</taxon>
    </lineage>
</organism>